<keyword evidence="2" id="KW-0805">Transcription regulation</keyword>
<dbReference type="Gene3D" id="1.10.10.10">
    <property type="entry name" value="Winged helix-like DNA-binding domain superfamily/Winged helix DNA-binding domain"/>
    <property type="match status" value="1"/>
</dbReference>
<reference evidence="6 7" key="1">
    <citation type="submission" date="2019-02" db="EMBL/GenBank/DDBJ databases">
        <title>Genomic Encyclopedia of Type Strains, Phase IV (KMG-IV): sequencing the most valuable type-strain genomes for metagenomic binning, comparative biology and taxonomic classification.</title>
        <authorList>
            <person name="Goeker M."/>
        </authorList>
    </citation>
    <scope>NUCLEOTIDE SEQUENCE [LARGE SCALE GENOMIC DNA]</scope>
    <source>
        <strain evidence="6 7">K24</strain>
    </source>
</reference>
<dbReference type="PRINTS" id="PR00039">
    <property type="entry name" value="HTHLYSR"/>
</dbReference>
<accession>A0A4Q7NLV2</accession>
<keyword evidence="7" id="KW-1185">Reference proteome</keyword>
<evidence type="ECO:0000313" key="7">
    <source>
        <dbReference type="Proteomes" id="UP000292445"/>
    </source>
</evidence>
<evidence type="ECO:0000256" key="2">
    <source>
        <dbReference type="ARBA" id="ARBA00023015"/>
    </source>
</evidence>
<dbReference type="Pfam" id="PF03466">
    <property type="entry name" value="LysR_substrate"/>
    <property type="match status" value="1"/>
</dbReference>
<dbReference type="Proteomes" id="UP000292445">
    <property type="component" value="Unassembled WGS sequence"/>
</dbReference>
<dbReference type="InterPro" id="IPR036388">
    <property type="entry name" value="WH-like_DNA-bd_sf"/>
</dbReference>
<dbReference type="Pfam" id="PF00126">
    <property type="entry name" value="HTH_1"/>
    <property type="match status" value="1"/>
</dbReference>
<organism evidence="6 7">
    <name type="scientific">Pigmentiphaga kullae</name>
    <dbReference type="NCBI Taxonomy" id="151784"/>
    <lineage>
        <taxon>Bacteria</taxon>
        <taxon>Pseudomonadati</taxon>
        <taxon>Pseudomonadota</taxon>
        <taxon>Betaproteobacteria</taxon>
        <taxon>Burkholderiales</taxon>
        <taxon>Alcaligenaceae</taxon>
        <taxon>Pigmentiphaga</taxon>
    </lineage>
</organism>
<protein>
    <submittedName>
        <fullName evidence="6">DNA-binding transcriptional LysR family regulator</fullName>
    </submittedName>
</protein>
<proteinExistence type="inferred from homology"/>
<evidence type="ECO:0000256" key="3">
    <source>
        <dbReference type="ARBA" id="ARBA00023125"/>
    </source>
</evidence>
<evidence type="ECO:0000256" key="1">
    <source>
        <dbReference type="ARBA" id="ARBA00009437"/>
    </source>
</evidence>
<dbReference type="SUPFAM" id="SSF46785">
    <property type="entry name" value="Winged helix' DNA-binding domain"/>
    <property type="match status" value="1"/>
</dbReference>
<dbReference type="InterPro" id="IPR000847">
    <property type="entry name" value="LysR_HTH_N"/>
</dbReference>
<dbReference type="RefSeq" id="WP_130357253.1">
    <property type="nucleotide sequence ID" value="NZ_SGXC01000001.1"/>
</dbReference>
<dbReference type="AlphaFoldDB" id="A0A4Q7NLV2"/>
<dbReference type="PANTHER" id="PTHR30118">
    <property type="entry name" value="HTH-TYPE TRANSCRIPTIONAL REGULATOR LEUO-RELATED"/>
    <property type="match status" value="1"/>
</dbReference>
<evidence type="ECO:0000313" key="6">
    <source>
        <dbReference type="EMBL" id="RZS86134.1"/>
    </source>
</evidence>
<name>A0A4Q7NLV2_9BURK</name>
<gene>
    <name evidence="6" type="ORF">EV675_2168</name>
</gene>
<dbReference type="InterPro" id="IPR036390">
    <property type="entry name" value="WH_DNA-bd_sf"/>
</dbReference>
<dbReference type="InterPro" id="IPR005119">
    <property type="entry name" value="LysR_subst-bd"/>
</dbReference>
<feature type="domain" description="HTH lysR-type" evidence="5">
    <location>
        <begin position="6"/>
        <end position="63"/>
    </location>
</feature>
<dbReference type="EMBL" id="SGXC01000001">
    <property type="protein sequence ID" value="RZS86134.1"/>
    <property type="molecule type" value="Genomic_DNA"/>
</dbReference>
<dbReference type="PANTHER" id="PTHR30118:SF15">
    <property type="entry name" value="TRANSCRIPTIONAL REGULATORY PROTEIN"/>
    <property type="match status" value="1"/>
</dbReference>
<dbReference type="OrthoDB" id="8557381at2"/>
<dbReference type="GO" id="GO:0003700">
    <property type="term" value="F:DNA-binding transcription factor activity"/>
    <property type="evidence" value="ECO:0007669"/>
    <property type="project" value="InterPro"/>
</dbReference>
<keyword evidence="3 6" id="KW-0238">DNA-binding</keyword>
<dbReference type="InterPro" id="IPR037402">
    <property type="entry name" value="YidZ_PBP2"/>
</dbReference>
<comment type="caution">
    <text evidence="6">The sequence shown here is derived from an EMBL/GenBank/DDBJ whole genome shotgun (WGS) entry which is preliminary data.</text>
</comment>
<dbReference type="InterPro" id="IPR050389">
    <property type="entry name" value="LysR-type_TF"/>
</dbReference>
<dbReference type="Gene3D" id="3.40.190.10">
    <property type="entry name" value="Periplasmic binding protein-like II"/>
    <property type="match status" value="2"/>
</dbReference>
<evidence type="ECO:0000259" key="5">
    <source>
        <dbReference type="PROSITE" id="PS50931"/>
    </source>
</evidence>
<dbReference type="GO" id="GO:0003677">
    <property type="term" value="F:DNA binding"/>
    <property type="evidence" value="ECO:0007669"/>
    <property type="project" value="UniProtKB-KW"/>
</dbReference>
<keyword evidence="4" id="KW-0804">Transcription</keyword>
<dbReference type="SUPFAM" id="SSF53850">
    <property type="entry name" value="Periplasmic binding protein-like II"/>
    <property type="match status" value="1"/>
</dbReference>
<dbReference type="PROSITE" id="PS50931">
    <property type="entry name" value="HTH_LYSR"/>
    <property type="match status" value="1"/>
</dbReference>
<sequence>MDIKHVDLHLLMIFDAVLAEGNVTRAANRIDISQSAVSKGLAQLREIFHDPLFLRNGRGVVPTHKAMEMATGVRHAILALNGLASPSEPFAPHAARMHFNIAATDYVTFTLLPALMRRLASVAPSVSVAIHPIEPLMPEELLLLGKVDLVLSPVATATYPIYRQELFRDDYVCLHRIGHPLDGQALGPRQFASARHVAMPRQNGARERVLQDAMQQHGISRDVAAQVPHMLAIAPTLACTDLIATVTRRIAQAFCALYPLRMAPHPLPLGEFVVSQLWHERTHPSQSQRWLRELIFEVCREL</sequence>
<comment type="similarity">
    <text evidence="1">Belongs to the LysR transcriptional regulatory family.</text>
</comment>
<evidence type="ECO:0000256" key="4">
    <source>
        <dbReference type="ARBA" id="ARBA00023163"/>
    </source>
</evidence>
<dbReference type="CDD" id="cd08417">
    <property type="entry name" value="PBP2_Nitroaromatics_like"/>
    <property type="match status" value="1"/>
</dbReference>